<dbReference type="EMBL" id="BMHI01000004">
    <property type="protein sequence ID" value="GGB33542.1"/>
    <property type="molecule type" value="Genomic_DNA"/>
</dbReference>
<comment type="caution">
    <text evidence="1">The sequence shown here is derived from an EMBL/GenBank/DDBJ whole genome shotgun (WGS) entry which is preliminary data.</text>
</comment>
<evidence type="ECO:0000313" key="2">
    <source>
        <dbReference type="Proteomes" id="UP000636793"/>
    </source>
</evidence>
<reference evidence="1" key="2">
    <citation type="submission" date="2020-09" db="EMBL/GenBank/DDBJ databases">
        <authorList>
            <person name="Sun Q."/>
            <person name="Zhou Y."/>
        </authorList>
    </citation>
    <scope>NUCLEOTIDE SEQUENCE</scope>
    <source>
        <strain evidence="1">CGMCC 1.15085</strain>
    </source>
</reference>
<organism evidence="1 2">
    <name type="scientific">Flexivirga endophytica</name>
    <dbReference type="NCBI Taxonomy" id="1849103"/>
    <lineage>
        <taxon>Bacteria</taxon>
        <taxon>Bacillati</taxon>
        <taxon>Actinomycetota</taxon>
        <taxon>Actinomycetes</taxon>
        <taxon>Micrococcales</taxon>
        <taxon>Dermacoccaceae</taxon>
        <taxon>Flexivirga</taxon>
    </lineage>
</organism>
<keyword evidence="2" id="KW-1185">Reference proteome</keyword>
<sequence length="92" mass="9987">MDAVVWPLGNSPRRHCRVDSWQESSVTGATDVHAVPSECFLAKGLQELVRLMTRTQQARQTSRAVARYWSMVAFAQVVPGGTRASTTPGGAT</sequence>
<dbReference type="AlphaFoldDB" id="A0A916T848"/>
<protein>
    <submittedName>
        <fullName evidence="1">Uncharacterized protein</fullName>
    </submittedName>
</protein>
<dbReference type="Proteomes" id="UP000636793">
    <property type="component" value="Unassembled WGS sequence"/>
</dbReference>
<accession>A0A916T848</accession>
<reference evidence="1" key="1">
    <citation type="journal article" date="2014" name="Int. J. Syst. Evol. Microbiol.">
        <title>Complete genome sequence of Corynebacterium casei LMG S-19264T (=DSM 44701T), isolated from a smear-ripened cheese.</title>
        <authorList>
            <consortium name="US DOE Joint Genome Institute (JGI-PGF)"/>
            <person name="Walter F."/>
            <person name="Albersmeier A."/>
            <person name="Kalinowski J."/>
            <person name="Ruckert C."/>
        </authorList>
    </citation>
    <scope>NUCLEOTIDE SEQUENCE</scope>
    <source>
        <strain evidence="1">CGMCC 1.15085</strain>
    </source>
</reference>
<name>A0A916T848_9MICO</name>
<proteinExistence type="predicted"/>
<evidence type="ECO:0000313" key="1">
    <source>
        <dbReference type="EMBL" id="GGB33542.1"/>
    </source>
</evidence>
<gene>
    <name evidence="1" type="ORF">GCM10011492_25210</name>
</gene>